<dbReference type="Proteomes" id="UP000829517">
    <property type="component" value="Unassembled WGS sequence"/>
</dbReference>
<comment type="caution">
    <text evidence="1">The sequence shown here is derived from an EMBL/GenBank/DDBJ whole genome shotgun (WGS) entry which is preliminary data.</text>
</comment>
<proteinExistence type="predicted"/>
<dbReference type="EMBL" id="JAETXX010000007">
    <property type="protein sequence ID" value="MCF8715457.1"/>
    <property type="molecule type" value="Genomic_DNA"/>
</dbReference>
<accession>A0ABS9J4U1</accession>
<sequence>MRILILPIFLLIITNIFPQDYTKKYNSVLKQYEYYDKDGNMVGHQKYNNVMRQWEYTKGSTYSYDNTSPANFNNYVKPYNFNLISQVLAAKQRKYDAKTQYNKNRLLNKLDQLLMLANKMNNQTQQNRIYKEVENYFYKNSNYLNQHLSNDIIINQAIIDLTYIYNNVIGVENNYSVTQNYNYSNTTTPKKQFEPNTYIKVSHAAPIRDAPSILAKKVGTPYENKVLIIKKVDDGYYKVKSGKLYGYINDAWLSEVIKETVDESPQIKNYTQNSFASTTSNAPILDKPNSLGNKIGSTEENSIVYIFTKETENYYKIKHGSLIGYIDAKWLKNTITIPSKEEKEPSTETQIPKQILGLYLVMKIEESTLNSITGEKEIQNTINGKSLLYLSEKSIGFQRNGEPAKESDWRYLGFESVSNSHKFEDDYNQLIYIDKDLNRVTWIVKSPSSVKKIYTYYNLKKINK</sequence>
<protein>
    <submittedName>
        <fullName evidence="1">SH3 domain-containing protein</fullName>
    </submittedName>
</protein>
<evidence type="ECO:0000313" key="1">
    <source>
        <dbReference type="EMBL" id="MCF8715457.1"/>
    </source>
</evidence>
<evidence type="ECO:0000313" key="2">
    <source>
        <dbReference type="Proteomes" id="UP000829517"/>
    </source>
</evidence>
<organism evidence="1 2">
    <name type="scientific">Joostella atrarenae</name>
    <dbReference type="NCBI Taxonomy" id="679257"/>
    <lineage>
        <taxon>Bacteria</taxon>
        <taxon>Pseudomonadati</taxon>
        <taxon>Bacteroidota</taxon>
        <taxon>Flavobacteriia</taxon>
        <taxon>Flavobacteriales</taxon>
        <taxon>Flavobacteriaceae</taxon>
        <taxon>Joostella</taxon>
    </lineage>
</organism>
<gene>
    <name evidence="1" type="ORF">JM658_11520</name>
</gene>
<keyword evidence="2" id="KW-1185">Reference proteome</keyword>
<dbReference type="RefSeq" id="WP_236959422.1">
    <property type="nucleotide sequence ID" value="NZ_JAETXX010000007.1"/>
</dbReference>
<reference evidence="1 2" key="1">
    <citation type="submission" date="2021-01" db="EMBL/GenBank/DDBJ databases">
        <title>Genome sequencing of Joostella atrarenae M1-2 (= KCTC 23194).</title>
        <authorList>
            <person name="Zakaria M.R."/>
            <person name="Lam M.Q."/>
            <person name="Chong C.S."/>
        </authorList>
    </citation>
    <scope>NUCLEOTIDE SEQUENCE [LARGE SCALE GENOMIC DNA]</scope>
    <source>
        <strain evidence="1 2">M1-2</strain>
    </source>
</reference>
<name>A0ABS9J4U1_9FLAO</name>
<dbReference type="Gene3D" id="2.30.30.40">
    <property type="entry name" value="SH3 Domains"/>
    <property type="match status" value="1"/>
</dbReference>